<name>A0A919GPX0_9ACTN</name>
<feature type="compositionally biased region" description="Pro residues" evidence="1">
    <location>
        <begin position="38"/>
        <end position="51"/>
    </location>
</feature>
<dbReference type="Proteomes" id="UP000603227">
    <property type="component" value="Unassembled WGS sequence"/>
</dbReference>
<feature type="region of interest" description="Disordered" evidence="1">
    <location>
        <begin position="1"/>
        <end position="86"/>
    </location>
</feature>
<evidence type="ECO:0000256" key="2">
    <source>
        <dbReference type="SAM" id="Phobius"/>
    </source>
</evidence>
<evidence type="ECO:0000256" key="1">
    <source>
        <dbReference type="SAM" id="MobiDB-lite"/>
    </source>
</evidence>
<evidence type="ECO:0000313" key="3">
    <source>
        <dbReference type="EMBL" id="GHH88613.1"/>
    </source>
</evidence>
<dbReference type="RefSeq" id="WP_229913854.1">
    <property type="nucleotide sequence ID" value="NZ_BNAT01000010.1"/>
</dbReference>
<feature type="transmembrane region" description="Helical" evidence="2">
    <location>
        <begin position="93"/>
        <end position="115"/>
    </location>
</feature>
<gene>
    <name evidence="3" type="ORF">GCM10017771_34700</name>
</gene>
<proteinExistence type="predicted"/>
<reference evidence="3" key="1">
    <citation type="journal article" date="2014" name="Int. J. Syst. Evol. Microbiol.">
        <title>Complete genome sequence of Corynebacterium casei LMG S-19264T (=DSM 44701T), isolated from a smear-ripened cheese.</title>
        <authorList>
            <consortium name="US DOE Joint Genome Institute (JGI-PGF)"/>
            <person name="Walter F."/>
            <person name="Albersmeier A."/>
            <person name="Kalinowski J."/>
            <person name="Ruckert C."/>
        </authorList>
    </citation>
    <scope>NUCLEOTIDE SEQUENCE</scope>
    <source>
        <strain evidence="3">CGMCC 4.7403</strain>
    </source>
</reference>
<feature type="compositionally biased region" description="Low complexity" evidence="1">
    <location>
        <begin position="13"/>
        <end position="27"/>
    </location>
</feature>
<feature type="compositionally biased region" description="Pro residues" evidence="1">
    <location>
        <begin position="69"/>
        <end position="86"/>
    </location>
</feature>
<keyword evidence="2" id="KW-1133">Transmembrane helix</keyword>
<organism evidence="3 4">
    <name type="scientific">Streptomyces capitiformicae</name>
    <dbReference type="NCBI Taxonomy" id="2014920"/>
    <lineage>
        <taxon>Bacteria</taxon>
        <taxon>Bacillati</taxon>
        <taxon>Actinomycetota</taxon>
        <taxon>Actinomycetes</taxon>
        <taxon>Kitasatosporales</taxon>
        <taxon>Streptomycetaceae</taxon>
        <taxon>Streptomyces</taxon>
    </lineage>
</organism>
<protein>
    <submittedName>
        <fullName evidence="3">Uncharacterized protein</fullName>
    </submittedName>
</protein>
<keyword evidence="4" id="KW-1185">Reference proteome</keyword>
<keyword evidence="2" id="KW-0472">Membrane</keyword>
<dbReference type="AlphaFoldDB" id="A0A919GPX0"/>
<dbReference type="EMBL" id="BNAT01000010">
    <property type="protein sequence ID" value="GHH88613.1"/>
    <property type="molecule type" value="Genomic_DNA"/>
</dbReference>
<keyword evidence="2" id="KW-0812">Transmembrane</keyword>
<evidence type="ECO:0000313" key="4">
    <source>
        <dbReference type="Proteomes" id="UP000603227"/>
    </source>
</evidence>
<sequence length="332" mass="34502">MSYPPPPQGGAWPSGQGQYPGQPQYPGMAPQSQYPGVAPQPPYPGTAPQPQYPGTAPQPQYPGAAPHPHQYPVPPPRPGGVPLPPPKSSGTGLGCLAAVLGVFGVLGMLGGGFLVSHAYSNHSQVISNGGEYGPTMWRNEPADAFFPEVLAPVNSATENDPKRATWHRLGISEDTGCEDGLNKVTAAAVRDLDCEAVLRATYVDPTGNTVGTVSVIVLPEGGSAQMTEFFEKDADKLDPEVGAKPYAVPGTVAAKWSGARSNGGAGMELGGMPYVLVASTGAVDGRKAGELPGEWGSHSWSAGDDRAPWRGAAKALCDDMEVHLMNLLRETS</sequence>
<comment type="caution">
    <text evidence="3">The sequence shown here is derived from an EMBL/GenBank/DDBJ whole genome shotgun (WGS) entry which is preliminary data.</text>
</comment>
<accession>A0A919GPX0</accession>
<reference evidence="3" key="2">
    <citation type="submission" date="2020-09" db="EMBL/GenBank/DDBJ databases">
        <authorList>
            <person name="Sun Q."/>
            <person name="Zhou Y."/>
        </authorList>
    </citation>
    <scope>NUCLEOTIDE SEQUENCE</scope>
    <source>
        <strain evidence="3">CGMCC 4.7403</strain>
    </source>
</reference>